<keyword evidence="2" id="KW-0472">Membrane</keyword>
<feature type="region of interest" description="Disordered" evidence="1">
    <location>
        <begin position="135"/>
        <end position="198"/>
    </location>
</feature>
<evidence type="ECO:0000313" key="4">
    <source>
        <dbReference type="Proteomes" id="UP001341840"/>
    </source>
</evidence>
<reference evidence="3 4" key="1">
    <citation type="journal article" date="2023" name="Plants (Basel)">
        <title>Bridging the Gap: Combining Genomics and Transcriptomics Approaches to Understand Stylosanthes scabra, an Orphan Legume from the Brazilian Caatinga.</title>
        <authorList>
            <person name="Ferreira-Neto J.R.C."/>
            <person name="da Silva M.D."/>
            <person name="Binneck E."/>
            <person name="de Melo N.F."/>
            <person name="da Silva R.H."/>
            <person name="de Melo A.L.T.M."/>
            <person name="Pandolfi V."/>
            <person name="Bustamante F.O."/>
            <person name="Brasileiro-Vidal A.C."/>
            <person name="Benko-Iseppon A.M."/>
        </authorList>
    </citation>
    <scope>NUCLEOTIDE SEQUENCE [LARGE SCALE GENOMIC DNA]</scope>
    <source>
        <tissue evidence="3">Leaves</tissue>
    </source>
</reference>
<evidence type="ECO:0000256" key="2">
    <source>
        <dbReference type="SAM" id="Phobius"/>
    </source>
</evidence>
<keyword evidence="4" id="KW-1185">Reference proteome</keyword>
<organism evidence="3 4">
    <name type="scientific">Stylosanthes scabra</name>
    <dbReference type="NCBI Taxonomy" id="79078"/>
    <lineage>
        <taxon>Eukaryota</taxon>
        <taxon>Viridiplantae</taxon>
        <taxon>Streptophyta</taxon>
        <taxon>Embryophyta</taxon>
        <taxon>Tracheophyta</taxon>
        <taxon>Spermatophyta</taxon>
        <taxon>Magnoliopsida</taxon>
        <taxon>eudicotyledons</taxon>
        <taxon>Gunneridae</taxon>
        <taxon>Pentapetalae</taxon>
        <taxon>rosids</taxon>
        <taxon>fabids</taxon>
        <taxon>Fabales</taxon>
        <taxon>Fabaceae</taxon>
        <taxon>Papilionoideae</taxon>
        <taxon>50 kb inversion clade</taxon>
        <taxon>dalbergioids sensu lato</taxon>
        <taxon>Dalbergieae</taxon>
        <taxon>Pterocarpus clade</taxon>
        <taxon>Stylosanthes</taxon>
    </lineage>
</organism>
<name>A0ABU6RVG0_9FABA</name>
<sequence>ERYNAIVNRSPKDLNHPKLYKQGASPSQSTHSLTLSTIFDLESHNPISGLLGLFTFILTSLSAIVLGYAEELVLRRHIFLPRSLRLEKEVDQRNQTIQQLETTLRELLERQTREAAIASEVVKRTEELAKKQQALLDEAERREKDRQEKLSSRIPTMVDHDSKIAESKDHTWRPSTVVTKVPGREKSNHPFSSHILAE</sequence>
<keyword evidence="2" id="KW-1133">Transmembrane helix</keyword>
<proteinExistence type="predicted"/>
<keyword evidence="2" id="KW-0812">Transmembrane</keyword>
<feature type="region of interest" description="Disordered" evidence="1">
    <location>
        <begin position="1"/>
        <end position="30"/>
    </location>
</feature>
<comment type="caution">
    <text evidence="3">The sequence shown here is derived from an EMBL/GenBank/DDBJ whole genome shotgun (WGS) entry which is preliminary data.</text>
</comment>
<feature type="compositionally biased region" description="Basic and acidic residues" evidence="1">
    <location>
        <begin position="158"/>
        <end position="172"/>
    </location>
</feature>
<dbReference type="EMBL" id="JASCZI010032312">
    <property type="protein sequence ID" value="MED6128122.1"/>
    <property type="molecule type" value="Genomic_DNA"/>
</dbReference>
<gene>
    <name evidence="3" type="ORF">PIB30_094629</name>
</gene>
<evidence type="ECO:0000256" key="1">
    <source>
        <dbReference type="SAM" id="MobiDB-lite"/>
    </source>
</evidence>
<dbReference type="Proteomes" id="UP001341840">
    <property type="component" value="Unassembled WGS sequence"/>
</dbReference>
<feature type="compositionally biased region" description="Basic and acidic residues" evidence="1">
    <location>
        <begin position="138"/>
        <end position="151"/>
    </location>
</feature>
<feature type="transmembrane region" description="Helical" evidence="2">
    <location>
        <begin position="47"/>
        <end position="69"/>
    </location>
</feature>
<protein>
    <submittedName>
        <fullName evidence="3">Uncharacterized protein</fullName>
    </submittedName>
</protein>
<feature type="non-terminal residue" evidence="3">
    <location>
        <position position="1"/>
    </location>
</feature>
<accession>A0ABU6RVG0</accession>
<evidence type="ECO:0000313" key="3">
    <source>
        <dbReference type="EMBL" id="MED6128122.1"/>
    </source>
</evidence>